<accession>A0A976FMT8</accession>
<dbReference type="KEGG" id="blac:94351202"/>
<protein>
    <submittedName>
        <fullName evidence="2">Uncharacterized protein</fullName>
    </submittedName>
</protein>
<gene>
    <name evidence="2" type="ORF">CCR75_007471</name>
</gene>
<sequence length="440" mass="48745">MHLKYIVAIFAVQHSASSALDPNGEELINLPVHRLKPPPKFRPTSRQKPRSRGGLVHDDGSDTREQRSSLVSAAIGNPPLIRKVVTAENNVVRAVTDEVEEVASLAKTILTGTSRSTADSNLVEKASSATKAGTPIKASSAAEPNFVADASRTAHKRANKAKKRAPKVHKRAPKGERHSTKGRAAKVSSAAETSSVAKASPSTETSDAAIMKPVVFSLGETSNKELIDKGIAVFVDQFSKERAEFTNENLRYIFDYRIYVDLLSNEHDQQFLPAVLDQLDPVEYRDFHHFAAIDEQNLSIWTAHTLSKDLSETERANPALALKELNFDKTDTKMDFIIRVLRFLKLIKTTQEVTDTCYKEAMMKLSSSGIEISKLDEGMDLFPDLNDFSLKIQEFKNKDATLEMEDKEADEAMKKILDNLESGEYVASVCARAIEEERLA</sequence>
<feature type="region of interest" description="Disordered" evidence="1">
    <location>
        <begin position="30"/>
        <end position="67"/>
    </location>
</feature>
<feature type="compositionally biased region" description="Basic and acidic residues" evidence="1">
    <location>
        <begin position="55"/>
        <end position="67"/>
    </location>
</feature>
<comment type="caution">
    <text evidence="2">The sequence shown here is derived from an EMBL/GenBank/DDBJ whole genome shotgun (WGS) entry which is preliminary data.</text>
</comment>
<dbReference type="AlphaFoldDB" id="A0A976FMT8"/>
<reference evidence="2 3" key="1">
    <citation type="journal article" date="2021" name="Genome Biol.">
        <title>AFLAP: assembly-free linkage analysis pipeline using k-mers from genome sequencing data.</title>
        <authorList>
            <person name="Fletcher K."/>
            <person name="Zhang L."/>
            <person name="Gil J."/>
            <person name="Han R."/>
            <person name="Cavanaugh K."/>
            <person name="Michelmore R."/>
        </authorList>
    </citation>
    <scope>NUCLEOTIDE SEQUENCE [LARGE SCALE GENOMIC DNA]</scope>
    <source>
        <strain evidence="2 3">SF5</strain>
    </source>
</reference>
<dbReference type="RefSeq" id="XP_067819246.1">
    <property type="nucleotide sequence ID" value="XM_067965531.1"/>
</dbReference>
<feature type="region of interest" description="Disordered" evidence="1">
    <location>
        <begin position="156"/>
        <end position="204"/>
    </location>
</feature>
<dbReference type="EMBL" id="SHOA02000007">
    <property type="protein sequence ID" value="TDH69747.1"/>
    <property type="molecule type" value="Genomic_DNA"/>
</dbReference>
<keyword evidence="3" id="KW-1185">Reference proteome</keyword>
<dbReference type="GeneID" id="94351202"/>
<name>A0A976FMT8_BRELC</name>
<proteinExistence type="predicted"/>
<organism evidence="2 3">
    <name type="scientific">Bremia lactucae</name>
    <name type="common">Lettuce downy mildew</name>
    <dbReference type="NCBI Taxonomy" id="4779"/>
    <lineage>
        <taxon>Eukaryota</taxon>
        <taxon>Sar</taxon>
        <taxon>Stramenopiles</taxon>
        <taxon>Oomycota</taxon>
        <taxon>Peronosporomycetes</taxon>
        <taxon>Peronosporales</taxon>
        <taxon>Peronosporaceae</taxon>
        <taxon>Bremia</taxon>
    </lineage>
</organism>
<evidence type="ECO:0000313" key="2">
    <source>
        <dbReference type="EMBL" id="TDH69747.1"/>
    </source>
</evidence>
<feature type="compositionally biased region" description="Polar residues" evidence="1">
    <location>
        <begin position="190"/>
        <end position="204"/>
    </location>
</feature>
<feature type="compositionally biased region" description="Basic residues" evidence="1">
    <location>
        <begin position="33"/>
        <end position="51"/>
    </location>
</feature>
<evidence type="ECO:0000313" key="3">
    <source>
        <dbReference type="Proteomes" id="UP000294530"/>
    </source>
</evidence>
<dbReference type="Proteomes" id="UP000294530">
    <property type="component" value="Unassembled WGS sequence"/>
</dbReference>
<feature type="compositionally biased region" description="Basic residues" evidence="1">
    <location>
        <begin position="156"/>
        <end position="172"/>
    </location>
</feature>
<evidence type="ECO:0000256" key="1">
    <source>
        <dbReference type="SAM" id="MobiDB-lite"/>
    </source>
</evidence>